<keyword evidence="2" id="KW-0472">Membrane</keyword>
<dbReference type="Gramene" id="A06p51660.2_BraZ1">
    <property type="protein sequence ID" value="A06p51660.2_BraZ1.CDS.1"/>
    <property type="gene ID" value="A06g51660.2_BraZ1"/>
</dbReference>
<evidence type="ECO:0000313" key="4">
    <source>
        <dbReference type="Proteomes" id="UP000694005"/>
    </source>
</evidence>
<gene>
    <name evidence="3" type="ORF">BRAPAZ1V2_A06P51660.2</name>
</gene>
<feature type="transmembrane region" description="Helical" evidence="2">
    <location>
        <begin position="57"/>
        <end position="74"/>
    </location>
</feature>
<protein>
    <submittedName>
        <fullName evidence="3">Uncharacterized protein</fullName>
    </submittedName>
</protein>
<dbReference type="InterPro" id="IPR008480">
    <property type="entry name" value="DUF761_pln"/>
</dbReference>
<dbReference type="EMBL" id="LS974622">
    <property type="protein sequence ID" value="CAG7872926.1"/>
    <property type="molecule type" value="Genomic_DNA"/>
</dbReference>
<feature type="compositionally biased region" description="Pro residues" evidence="1">
    <location>
        <begin position="183"/>
        <end position="192"/>
    </location>
</feature>
<proteinExistence type="predicted"/>
<dbReference type="PANTHER" id="PTHR33098">
    <property type="entry name" value="COTTON FIBER (DUF761)"/>
    <property type="match status" value="1"/>
</dbReference>
<evidence type="ECO:0000256" key="2">
    <source>
        <dbReference type="SAM" id="Phobius"/>
    </source>
</evidence>
<reference evidence="3 4" key="1">
    <citation type="submission" date="2021-07" db="EMBL/GenBank/DDBJ databases">
        <authorList>
            <consortium name="Genoscope - CEA"/>
            <person name="William W."/>
        </authorList>
    </citation>
    <scope>NUCLEOTIDE SEQUENCE [LARGE SCALE GENOMIC DNA]</scope>
</reference>
<keyword evidence="2" id="KW-1133">Transmembrane helix</keyword>
<evidence type="ECO:0000313" key="3">
    <source>
        <dbReference type="EMBL" id="CAG7872926.1"/>
    </source>
</evidence>
<dbReference type="PANTHER" id="PTHR33098:SF36">
    <property type="entry name" value="HYDROXYPROLINE-RICH GLYCOPROTEIN FAMILY PROTEIN"/>
    <property type="match status" value="1"/>
</dbReference>
<sequence length="240" mass="26748">MGEGAYSKPTYLGRYIVFYAILLYYVAFCSVSTIHFVFPFTLRVMHIGWLIFVDKRWNVLAILLCLAAFVRYIFSKSNKEYSTTEAEDLLSQSSYMAFEQPSYTPLSPPSSLLSPPSSPPSSVTYPRSSLSPSWEQPSYTPLSPPSSSLSPPSSPPSSFTYPRSSLSPSWSSLQSSPRSSFSSPPPPPPPFKMRPCKSKYVRMASNASLSSEESGDSDIDSKAEKFIAQFRSRLKFEKES</sequence>
<evidence type="ECO:0000256" key="1">
    <source>
        <dbReference type="SAM" id="MobiDB-lite"/>
    </source>
</evidence>
<organism evidence="3 4">
    <name type="scientific">Brassica campestris</name>
    <name type="common">Field mustard</name>
    <dbReference type="NCBI Taxonomy" id="3711"/>
    <lineage>
        <taxon>Eukaryota</taxon>
        <taxon>Viridiplantae</taxon>
        <taxon>Streptophyta</taxon>
        <taxon>Embryophyta</taxon>
        <taxon>Tracheophyta</taxon>
        <taxon>Spermatophyta</taxon>
        <taxon>Magnoliopsida</taxon>
        <taxon>eudicotyledons</taxon>
        <taxon>Gunneridae</taxon>
        <taxon>Pentapetalae</taxon>
        <taxon>rosids</taxon>
        <taxon>malvids</taxon>
        <taxon>Brassicales</taxon>
        <taxon>Brassicaceae</taxon>
        <taxon>Brassiceae</taxon>
        <taxon>Brassica</taxon>
    </lineage>
</organism>
<dbReference type="Pfam" id="PF05553">
    <property type="entry name" value="DUF761"/>
    <property type="match status" value="1"/>
</dbReference>
<feature type="compositionally biased region" description="Low complexity" evidence="1">
    <location>
        <begin position="106"/>
        <end position="129"/>
    </location>
</feature>
<feature type="transmembrane region" description="Helical" evidence="2">
    <location>
        <begin position="12"/>
        <end position="37"/>
    </location>
</feature>
<accession>A0A8D9G9D9</accession>
<dbReference type="AlphaFoldDB" id="A0A8D9G9D9"/>
<feature type="region of interest" description="Disordered" evidence="1">
    <location>
        <begin position="106"/>
        <end position="221"/>
    </location>
</feature>
<name>A0A8D9G9D9_BRACM</name>
<dbReference type="Proteomes" id="UP000694005">
    <property type="component" value="Chromosome A06"/>
</dbReference>
<keyword evidence="2" id="KW-0812">Transmembrane</keyword>
<feature type="compositionally biased region" description="Low complexity" evidence="1">
    <location>
        <begin position="137"/>
        <end position="182"/>
    </location>
</feature>